<keyword evidence="11" id="KW-1185">Reference proteome</keyword>
<keyword evidence="4" id="KW-0732">Signal</keyword>
<evidence type="ECO:0000259" key="8">
    <source>
        <dbReference type="Pfam" id="PF05504"/>
    </source>
</evidence>
<evidence type="ECO:0000313" key="11">
    <source>
        <dbReference type="Proteomes" id="UP001234495"/>
    </source>
</evidence>
<keyword evidence="6" id="KW-0564">Palmitate</keyword>
<organism evidence="10 11">
    <name type="scientific">Metabacillus malikii</name>
    <dbReference type="NCBI Taxonomy" id="1504265"/>
    <lineage>
        <taxon>Bacteria</taxon>
        <taxon>Bacillati</taxon>
        <taxon>Bacillota</taxon>
        <taxon>Bacilli</taxon>
        <taxon>Bacillales</taxon>
        <taxon>Bacillaceae</taxon>
        <taxon>Metabacillus</taxon>
    </lineage>
</organism>
<dbReference type="PROSITE" id="PS51257">
    <property type="entry name" value="PROKAR_LIPOPROTEIN"/>
    <property type="match status" value="1"/>
</dbReference>
<dbReference type="Proteomes" id="UP001234495">
    <property type="component" value="Unassembled WGS sequence"/>
</dbReference>
<dbReference type="InterPro" id="IPR008844">
    <property type="entry name" value="Spore_GerAC-like"/>
</dbReference>
<dbReference type="NCBIfam" id="TIGR02887">
    <property type="entry name" value="spore_ger_x_C"/>
    <property type="match status" value="1"/>
</dbReference>
<feature type="domain" description="Spore germination GerAC-like C-terminal" evidence="8">
    <location>
        <begin position="221"/>
        <end position="387"/>
    </location>
</feature>
<reference evidence="10 11" key="1">
    <citation type="submission" date="2023-07" db="EMBL/GenBank/DDBJ databases">
        <title>Genomic Encyclopedia of Type Strains, Phase IV (KMG-IV): sequencing the most valuable type-strain genomes for metagenomic binning, comparative biology and taxonomic classification.</title>
        <authorList>
            <person name="Goeker M."/>
        </authorList>
    </citation>
    <scope>NUCLEOTIDE SEQUENCE [LARGE SCALE GENOMIC DNA]</scope>
    <source>
        <strain evidence="10 11">DSM 29005</strain>
    </source>
</reference>
<evidence type="ECO:0000256" key="4">
    <source>
        <dbReference type="ARBA" id="ARBA00022729"/>
    </source>
</evidence>
<evidence type="ECO:0000256" key="7">
    <source>
        <dbReference type="ARBA" id="ARBA00023288"/>
    </source>
</evidence>
<dbReference type="PANTHER" id="PTHR35789">
    <property type="entry name" value="SPORE GERMINATION PROTEIN B3"/>
    <property type="match status" value="1"/>
</dbReference>
<dbReference type="InterPro" id="IPR046953">
    <property type="entry name" value="Spore_GerAC-like_C"/>
</dbReference>
<keyword evidence="5" id="KW-0472">Membrane</keyword>
<accession>A0ABT9ZDP9</accession>
<evidence type="ECO:0000256" key="2">
    <source>
        <dbReference type="ARBA" id="ARBA00007886"/>
    </source>
</evidence>
<dbReference type="Pfam" id="PF25198">
    <property type="entry name" value="Spore_GerAC_N"/>
    <property type="match status" value="1"/>
</dbReference>
<dbReference type="Gene3D" id="3.30.300.210">
    <property type="entry name" value="Nutrient germinant receptor protein C, domain 3"/>
    <property type="match status" value="1"/>
</dbReference>
<feature type="domain" description="Spore germination protein N-terminal" evidence="9">
    <location>
        <begin position="21"/>
        <end position="195"/>
    </location>
</feature>
<gene>
    <name evidence="10" type="ORF">J2S19_001611</name>
</gene>
<dbReference type="InterPro" id="IPR057336">
    <property type="entry name" value="GerAC_N"/>
</dbReference>
<dbReference type="RefSeq" id="WP_307339508.1">
    <property type="nucleotide sequence ID" value="NZ_JAUSUD010000005.1"/>
</dbReference>
<evidence type="ECO:0000256" key="6">
    <source>
        <dbReference type="ARBA" id="ARBA00023139"/>
    </source>
</evidence>
<proteinExistence type="inferred from homology"/>
<keyword evidence="7" id="KW-0449">Lipoprotein</keyword>
<evidence type="ECO:0000313" key="10">
    <source>
        <dbReference type="EMBL" id="MDQ0230357.1"/>
    </source>
</evidence>
<protein>
    <submittedName>
        <fullName evidence="10">Spore germination protein KC</fullName>
    </submittedName>
</protein>
<comment type="subcellular location">
    <subcellularLocation>
        <location evidence="1">Membrane</location>
        <topology evidence="1">Lipid-anchor</topology>
    </subcellularLocation>
</comment>
<dbReference type="InterPro" id="IPR038501">
    <property type="entry name" value="Spore_GerAC_C_sf"/>
</dbReference>
<evidence type="ECO:0000256" key="5">
    <source>
        <dbReference type="ARBA" id="ARBA00023136"/>
    </source>
</evidence>
<evidence type="ECO:0000256" key="1">
    <source>
        <dbReference type="ARBA" id="ARBA00004635"/>
    </source>
</evidence>
<comment type="similarity">
    <text evidence="2">Belongs to the GerABKC lipoprotein family.</text>
</comment>
<evidence type="ECO:0000256" key="3">
    <source>
        <dbReference type="ARBA" id="ARBA00022544"/>
    </source>
</evidence>
<dbReference type="PANTHER" id="PTHR35789:SF1">
    <property type="entry name" value="SPORE GERMINATION PROTEIN B3"/>
    <property type="match status" value="1"/>
</dbReference>
<name>A0ABT9ZDP9_9BACI</name>
<dbReference type="Pfam" id="PF05504">
    <property type="entry name" value="Spore_GerAC"/>
    <property type="match status" value="1"/>
</dbReference>
<dbReference type="EMBL" id="JAUSUD010000005">
    <property type="protein sequence ID" value="MDQ0230357.1"/>
    <property type="molecule type" value="Genomic_DNA"/>
</dbReference>
<evidence type="ECO:0000259" key="9">
    <source>
        <dbReference type="Pfam" id="PF25198"/>
    </source>
</evidence>
<dbReference type="Gene3D" id="6.20.190.10">
    <property type="entry name" value="Nutrient germinant receptor protein C, domain 1"/>
    <property type="match status" value="1"/>
</dbReference>
<sequence>MSKKVVFILLCLSVLLTGCWDRHELNDISIVTGMAVDKGEEKKYKLTVEVVNSAEFGKQSAQGNAPVLTHSLEGDSLPELTHKMNIGLSKILIYSHTRVLFIDEEVAKKGMLGFLDYLERSGQFRNDFRIVITQGNKASDFTRINYPIQKSPSLKLHQQTKSFQEEWGGDPGVKLTDFVSAIVSEGRNPVTATVKIKGDKQAGKKVENNQSIDPEALVYIDGLAVFEDEKLKGFLPVNETRGYLWTKGIEQTSYSISCPGKQSNFLDIRIIRAKSEMSTVYKNHMPHLKVNIYGEANVQGNECPNSDILQLSLYKKLEKNMESQIKQDITNSIEKVQDEFGIDIYGFGDRLHQMNPKKFKEVKDKWDKEFAKADVDIDVNIDLLRAGFRNKSYKTNLQKQE</sequence>
<keyword evidence="3" id="KW-0309">Germination</keyword>
<comment type="caution">
    <text evidence="10">The sequence shown here is derived from an EMBL/GenBank/DDBJ whole genome shotgun (WGS) entry which is preliminary data.</text>
</comment>